<feature type="region of interest" description="Disordered" evidence="1">
    <location>
        <begin position="169"/>
        <end position="188"/>
    </location>
</feature>
<feature type="chain" id="PRO_5038334608" evidence="2">
    <location>
        <begin position="35"/>
        <end position="922"/>
    </location>
</feature>
<evidence type="ECO:0000256" key="1">
    <source>
        <dbReference type="SAM" id="MobiDB-lite"/>
    </source>
</evidence>
<feature type="signal peptide" evidence="2">
    <location>
        <begin position="1"/>
        <end position="34"/>
    </location>
</feature>
<proteinExistence type="predicted"/>
<keyword evidence="2" id="KW-0732">Signal</keyword>
<comment type="caution">
    <text evidence="3">The sequence shown here is derived from an EMBL/GenBank/DDBJ whole genome shotgun (WGS) entry which is preliminary data.</text>
</comment>
<protein>
    <submittedName>
        <fullName evidence="3">Uncharacterized protein</fullName>
    </submittedName>
</protein>
<name>A0A5B1LPP4_9ACTN</name>
<reference evidence="3 4" key="1">
    <citation type="submission" date="2019-09" db="EMBL/GenBank/DDBJ databases">
        <title>Nocardioides panacisoli sp. nov., isolated from the soil of a ginseng field.</title>
        <authorList>
            <person name="Cho C."/>
        </authorList>
    </citation>
    <scope>NUCLEOTIDE SEQUENCE [LARGE SCALE GENOMIC DNA]</scope>
    <source>
        <strain evidence="3 4">BN130099</strain>
    </source>
</reference>
<sequence length="922" mass="95884">MTARHLAVRPDRHWRRWTAAIALVGLLTSVQSLASPRAAAETDRLVQAVEVKVSSDGTVTSIASTSISGEGDEDPQTSGATFDPSETADDLPVRVLTSYRMGAEAGTDLEDLRGKAGRVVIDVTVQNTTVRPEFVEYGTADGAREVPALIGSPLTVVGAVELDGGLSRVVSGGPDGPSTNGVVSRRSGGGTSVQWATYLAPPRLAPSATFRLVQDTPDFEPPTFDISVQPGLVTDVSIERLVNDVFGSGSTSVAELDAQTIELIDKVNLSLVDASTALSAVQLELDNTGKTLGSRTVAELRVSQAQVESELTGLIAALEQLESQATSEFEAGGDTVSGLVAAVVDDLRATLGDPRNPPAPLTPVDRDGCLVDQGTGDEPGTVYGQIYRVSEYLKFIANSAEDCQQVLVAGLDATLGQYRTVLATADNALIANRDAIIDELDSAGTVVKDALLGELEASIGSVTAIVEDLSAASASARGAYARFDVPLTQLLGALRNLRGLTADSGPLSDALAEIRLDAEAQIEEIGGGDGILAQLDEATGEVCDAGSDEDSDAAGAQSELLDPLDDIADLLTGLTCGGRRGDSRPSVAERLDDVQDALEDIADSADTSETDPGSVLILVDRLVGRLIRSVNLVLTRDSADIDSGAEALDGDLQTIAGKLNGAYSATLRPPIDPVDCSGNRPGVRVVNQLLFDLDVLKCKKGLIDQDLGALKSDVVTGYADVHDAIDSANSDAEVVNQAGDDALTALLGEGEDGLVTQLRATKKELRGNVRKTVADQRRKLQERSLMVDSQIEDAVGQVVASLSDQVGQSNANTEATRRQLVAGLIGVLTNIGENREGGTGLLGQLSDSAADTGTQNAVIVNASEDAAAFGSVRTQSLADLELQHQQVLQSLALAELFPAFGLDIPDGSVTGIVFTFHVGGDA</sequence>
<dbReference type="AlphaFoldDB" id="A0A5B1LPP4"/>
<evidence type="ECO:0000256" key="2">
    <source>
        <dbReference type="SAM" id="SignalP"/>
    </source>
</evidence>
<gene>
    <name evidence="3" type="ORF">F0U44_05625</name>
</gene>
<evidence type="ECO:0000313" key="4">
    <source>
        <dbReference type="Proteomes" id="UP000325003"/>
    </source>
</evidence>
<accession>A0A5B1LPP4</accession>
<dbReference type="Proteomes" id="UP000325003">
    <property type="component" value="Unassembled WGS sequence"/>
</dbReference>
<feature type="region of interest" description="Disordered" evidence="1">
    <location>
        <begin position="62"/>
        <end position="87"/>
    </location>
</feature>
<organism evidence="3 4">
    <name type="scientific">Nocardioides humilatus</name>
    <dbReference type="NCBI Taxonomy" id="2607660"/>
    <lineage>
        <taxon>Bacteria</taxon>
        <taxon>Bacillati</taxon>
        <taxon>Actinomycetota</taxon>
        <taxon>Actinomycetes</taxon>
        <taxon>Propionibacteriales</taxon>
        <taxon>Nocardioidaceae</taxon>
        <taxon>Nocardioides</taxon>
    </lineage>
</organism>
<keyword evidence="4" id="KW-1185">Reference proteome</keyword>
<dbReference type="RefSeq" id="WP_149727211.1">
    <property type="nucleotide sequence ID" value="NZ_VUJV01000001.1"/>
</dbReference>
<reference evidence="3 4" key="2">
    <citation type="submission" date="2019-09" db="EMBL/GenBank/DDBJ databases">
        <authorList>
            <person name="Jin C."/>
        </authorList>
    </citation>
    <scope>NUCLEOTIDE SEQUENCE [LARGE SCALE GENOMIC DNA]</scope>
    <source>
        <strain evidence="3 4">BN130099</strain>
    </source>
</reference>
<evidence type="ECO:0000313" key="3">
    <source>
        <dbReference type="EMBL" id="KAA1421750.1"/>
    </source>
</evidence>
<dbReference type="EMBL" id="VUJV01000001">
    <property type="protein sequence ID" value="KAA1421750.1"/>
    <property type="molecule type" value="Genomic_DNA"/>
</dbReference>